<evidence type="ECO:0000313" key="5">
    <source>
        <dbReference type="Proteomes" id="UP000261032"/>
    </source>
</evidence>
<dbReference type="Pfam" id="PF22422">
    <property type="entry name" value="MGH1-like_GH"/>
    <property type="match status" value="1"/>
</dbReference>
<dbReference type="SUPFAM" id="SSF48208">
    <property type="entry name" value="Six-hairpin glycosidases"/>
    <property type="match status" value="1"/>
</dbReference>
<dbReference type="Gene3D" id="1.20.1270.90">
    <property type="entry name" value="AF1782-like"/>
    <property type="match status" value="1"/>
</dbReference>
<gene>
    <name evidence="4" type="ORF">DXB93_03655</name>
</gene>
<feature type="domain" description="Glucosidase YgjK N-terminal" evidence="2">
    <location>
        <begin position="51"/>
        <end position="307"/>
    </location>
</feature>
<dbReference type="PANTHER" id="PTHR23403:SF1">
    <property type="entry name" value="TREHALASE"/>
    <property type="match status" value="1"/>
</dbReference>
<dbReference type="GO" id="GO:0004558">
    <property type="term" value="F:alpha-1,4-glucosidase activity"/>
    <property type="evidence" value="ECO:0007669"/>
    <property type="project" value="UniProtKB-EC"/>
</dbReference>
<reference evidence="4 5" key="1">
    <citation type="submission" date="2018-08" db="EMBL/GenBank/DDBJ databases">
        <title>A genome reference for cultivated species of the human gut microbiota.</title>
        <authorList>
            <person name="Zou Y."/>
            <person name="Xue W."/>
            <person name="Luo G."/>
        </authorList>
    </citation>
    <scope>NUCLEOTIDE SEQUENCE [LARGE SCALE GENOMIC DNA]</scope>
    <source>
        <strain evidence="4 5">OM06-4</strain>
    </source>
</reference>
<evidence type="ECO:0000313" key="4">
    <source>
        <dbReference type="EMBL" id="RGD86615.1"/>
    </source>
</evidence>
<dbReference type="InterPro" id="IPR012341">
    <property type="entry name" value="6hp_glycosidase-like_sf"/>
</dbReference>
<evidence type="ECO:0000259" key="2">
    <source>
        <dbReference type="Pfam" id="PF21152"/>
    </source>
</evidence>
<dbReference type="RefSeq" id="WP_117580557.1">
    <property type="nucleotide sequence ID" value="NZ_QUSL01000004.1"/>
</dbReference>
<dbReference type="Gene3D" id="2.70.98.50">
    <property type="entry name" value="putative glycoside hydrolase family protein from bacillus halodurans"/>
    <property type="match status" value="1"/>
</dbReference>
<evidence type="ECO:0000259" key="3">
    <source>
        <dbReference type="Pfam" id="PF22422"/>
    </source>
</evidence>
<dbReference type="Gene3D" id="1.10.287.100">
    <property type="match status" value="1"/>
</dbReference>
<dbReference type="Gene3D" id="1.50.10.10">
    <property type="match status" value="1"/>
</dbReference>
<dbReference type="GO" id="GO:0004555">
    <property type="term" value="F:alpha,alpha-trehalase activity"/>
    <property type="evidence" value="ECO:0007669"/>
    <property type="project" value="InterPro"/>
</dbReference>
<dbReference type="NCBIfam" id="NF007525">
    <property type="entry name" value="PRK10137.1"/>
    <property type="match status" value="1"/>
</dbReference>
<feature type="chain" id="PRO_5017585010" evidence="1">
    <location>
        <begin position="32"/>
        <end position="913"/>
    </location>
</feature>
<dbReference type="PANTHER" id="PTHR23403">
    <property type="entry name" value="TREHALASE"/>
    <property type="match status" value="1"/>
</dbReference>
<dbReference type="Gene3D" id="3.30.1390.40">
    <property type="entry name" value="Ribosomal protein L30p/L7e"/>
    <property type="match status" value="1"/>
</dbReference>
<keyword evidence="1" id="KW-0732">Signal</keyword>
<keyword evidence="4" id="KW-0326">Glycosidase</keyword>
<dbReference type="Pfam" id="PF21152">
    <property type="entry name" value="YgjK_N"/>
    <property type="match status" value="1"/>
</dbReference>
<proteinExistence type="predicted"/>
<dbReference type="InterPro" id="IPR048450">
    <property type="entry name" value="YgjK_N"/>
</dbReference>
<keyword evidence="4" id="KW-0378">Hydrolase</keyword>
<accession>A0A3E3EFD2</accession>
<dbReference type="Proteomes" id="UP000261032">
    <property type="component" value="Unassembled WGS sequence"/>
</dbReference>
<comment type="caution">
    <text evidence="4">The sequence shown here is derived from an EMBL/GenBank/DDBJ whole genome shotgun (WGS) entry which is preliminary data.</text>
</comment>
<dbReference type="EC" id="3.2.1.20" evidence="4"/>
<dbReference type="GO" id="GO:0005993">
    <property type="term" value="P:trehalose catabolic process"/>
    <property type="evidence" value="ECO:0007669"/>
    <property type="project" value="TreeGrafter"/>
</dbReference>
<dbReference type="AlphaFoldDB" id="A0A3E3EFD2"/>
<dbReference type="InterPro" id="IPR008928">
    <property type="entry name" value="6-hairpin_glycosidase_sf"/>
</dbReference>
<dbReference type="InterPro" id="IPR054491">
    <property type="entry name" value="MGH1-like_GH"/>
</dbReference>
<feature type="signal peptide" evidence="1">
    <location>
        <begin position="1"/>
        <end position="31"/>
    </location>
</feature>
<organism evidence="4 5">
    <name type="scientific">Thomasclavelia ramosa</name>
    <dbReference type="NCBI Taxonomy" id="1547"/>
    <lineage>
        <taxon>Bacteria</taxon>
        <taxon>Bacillati</taxon>
        <taxon>Bacillota</taxon>
        <taxon>Erysipelotrichia</taxon>
        <taxon>Erysipelotrichales</taxon>
        <taxon>Coprobacillaceae</taxon>
        <taxon>Thomasclavelia</taxon>
    </lineage>
</organism>
<sequence>MRMKKRGIMKKGLILGLSCMMLGSTITITRAAENTKPLTDFGNVLDVTADPKEKIYGTYSTNEYNNFSDMGAWHGYYLHQKTATDLYGGFAGPVIIAEEYPINLSDSINKINLEKVTAQGNEKIDLTKATTNEVYYPGRLEQTYDLAELTLKLKLIFGTNRSALIETKIINKTNDDLKLNLSWDGHLFTWYTSENKSMGTTLSESADGVKVNFIEKRGTWEYMTTTENSFDVVLSEDDIKTTVSDDRLSYTITKNESITIGADSEYNTYQTQSFTFTNEERVSEKTKVTNLLKNPQKYFEKNNSRWQGYVDTIFENGVDANVNYQRAAVKSIETLMTNWFSAAGAIKHDGIVPSMSYKWFIGMWAWDSWKQVVATTYFNEELAKDNVRALFDYQIKSDDAVRPQDAGAIIDCIFYNQNEDRGGDGGNWNERNSKPALAAWAVENVYRQTGDKEFLKEKYPKLAAYHNWWYTNRDIDKNGIAEYGGMVHETCYDWRNYEYTVGQYVEGFGTVNEDGYILDDNGERIVCPEAGIEAAAWESGMDNATRFDREGNGADDKGIEIYTVRNNQHAPIGYVINQESVDLNAYLYAEKGFLKSMAEELGYQNDVVKYTQEAQYIQEYINDRMYDEETGFYYDVQTNEDGSEKKLLVNRGKGTEGWIPLWAKAATKDKAARVVESMTDANKFDTFVPFPTASKDNNKYAPEKYWRGPVWLDQALYAVEALQNYGYYDEAKVATTKLFDHAKGLLGTGPIHETYNPETGEGLHTKNFSWSASAFYLLYQNTLTSTNTTSQTGFDIPNVNIEVNINKELLLEAIKKAELIKESEYTKDSYQGLVIALENGRAVYDDKNATQDMVDIAAAKLNEALNALVKIKITDNEGTSPKTGDSIETIGYAVLLGLTGGALALAGKRKKHN</sequence>
<name>A0A3E3EFD2_9FIRM</name>
<dbReference type="EMBL" id="QUSL01000004">
    <property type="protein sequence ID" value="RGD86615.1"/>
    <property type="molecule type" value="Genomic_DNA"/>
</dbReference>
<dbReference type="InterPro" id="IPR001661">
    <property type="entry name" value="Glyco_hydro_37"/>
</dbReference>
<evidence type="ECO:0000256" key="1">
    <source>
        <dbReference type="SAM" id="SignalP"/>
    </source>
</evidence>
<feature type="domain" description="Mannosylglycerate hydrolase MGH1-like glycoside hydrolase" evidence="3">
    <location>
        <begin position="363"/>
        <end position="771"/>
    </location>
</feature>
<protein>
    <submittedName>
        <fullName evidence="4">Alpha-glucosidase</fullName>
        <ecNumber evidence="4">3.2.1.20</ecNumber>
    </submittedName>
</protein>